<keyword evidence="2" id="KW-1185">Reference proteome</keyword>
<gene>
    <name evidence="1" type="ORF">BpHYR1_049155</name>
</gene>
<dbReference type="EMBL" id="REGN01005336">
    <property type="protein sequence ID" value="RNA13732.1"/>
    <property type="molecule type" value="Genomic_DNA"/>
</dbReference>
<comment type="caution">
    <text evidence="1">The sequence shown here is derived from an EMBL/GenBank/DDBJ whole genome shotgun (WGS) entry which is preliminary data.</text>
</comment>
<accession>A0A3M7QQX3</accession>
<proteinExistence type="predicted"/>
<sequence length="197" mass="23343">MRTRCYRSSSGVHSSGHTHLPHLFPTICLSSLLLTDAPKDMVCTSKCRILDILQRIFHSRLPTLRHCSDFYNSISGTELHFPKSLEAQSKCVYETIRRLQIRVVDSYSSIEYTIIKKKWLENFEKKSNSFFFYSPLQCTVMSDKFTEFYIKPQCLKFIKQFSTIDFIFWRFSFLQKNNPSELIQNNLNYLILIFKNF</sequence>
<name>A0A3M7QQX3_BRAPC</name>
<evidence type="ECO:0000313" key="1">
    <source>
        <dbReference type="EMBL" id="RNA13732.1"/>
    </source>
</evidence>
<protein>
    <submittedName>
        <fullName evidence="1">Uncharacterized protein</fullName>
    </submittedName>
</protein>
<organism evidence="1 2">
    <name type="scientific">Brachionus plicatilis</name>
    <name type="common">Marine rotifer</name>
    <name type="synonym">Brachionus muelleri</name>
    <dbReference type="NCBI Taxonomy" id="10195"/>
    <lineage>
        <taxon>Eukaryota</taxon>
        <taxon>Metazoa</taxon>
        <taxon>Spiralia</taxon>
        <taxon>Gnathifera</taxon>
        <taxon>Rotifera</taxon>
        <taxon>Eurotatoria</taxon>
        <taxon>Monogononta</taxon>
        <taxon>Pseudotrocha</taxon>
        <taxon>Ploima</taxon>
        <taxon>Brachionidae</taxon>
        <taxon>Brachionus</taxon>
    </lineage>
</organism>
<dbReference type="AlphaFoldDB" id="A0A3M7QQX3"/>
<evidence type="ECO:0000313" key="2">
    <source>
        <dbReference type="Proteomes" id="UP000276133"/>
    </source>
</evidence>
<dbReference type="Proteomes" id="UP000276133">
    <property type="component" value="Unassembled WGS sequence"/>
</dbReference>
<reference evidence="1 2" key="1">
    <citation type="journal article" date="2018" name="Sci. Rep.">
        <title>Genomic signatures of local adaptation to the degree of environmental predictability in rotifers.</title>
        <authorList>
            <person name="Franch-Gras L."/>
            <person name="Hahn C."/>
            <person name="Garcia-Roger E.M."/>
            <person name="Carmona M.J."/>
            <person name="Serra M."/>
            <person name="Gomez A."/>
        </authorList>
    </citation>
    <scope>NUCLEOTIDE SEQUENCE [LARGE SCALE GENOMIC DNA]</scope>
    <source>
        <strain evidence="1">HYR1</strain>
    </source>
</reference>